<accession>A0A4S2MJD5</accession>
<evidence type="ECO:0000313" key="2">
    <source>
        <dbReference type="Proteomes" id="UP000298138"/>
    </source>
</evidence>
<protein>
    <submittedName>
        <fullName evidence="1">Uncharacterized protein</fullName>
    </submittedName>
</protein>
<sequence>MFEVQHRVGDGEQAVVRVLVSSFLNPKMPMYPGFWKHKGVAKTEIQPISQTKSGATIPDGPTDGADPHNMCRSIPPKRMNTLVARVMAASAPSGKVFGDKVYIHYRSLVFKIVSSVDIVYTTLILHDYSVFRAVRFLPPPPCLHFRHRLHVRSITQQAALVEFDK</sequence>
<dbReference type="InParanoid" id="A0A4S2MJD5"/>
<dbReference type="Proteomes" id="UP000298138">
    <property type="component" value="Unassembled WGS sequence"/>
</dbReference>
<keyword evidence="2" id="KW-1185">Reference proteome</keyword>
<reference evidence="1 2" key="1">
    <citation type="submission" date="2019-04" db="EMBL/GenBank/DDBJ databases">
        <title>Comparative genomics and transcriptomics to analyze fruiting body development in filamentous ascomycetes.</title>
        <authorList>
            <consortium name="DOE Joint Genome Institute"/>
            <person name="Lutkenhaus R."/>
            <person name="Traeger S."/>
            <person name="Breuer J."/>
            <person name="Kuo A."/>
            <person name="Lipzen A."/>
            <person name="Pangilinan J."/>
            <person name="Dilworth D."/>
            <person name="Sandor L."/>
            <person name="Poggeler S."/>
            <person name="Barry K."/>
            <person name="Grigoriev I.V."/>
            <person name="Nowrousian M."/>
        </authorList>
    </citation>
    <scope>NUCLEOTIDE SEQUENCE [LARGE SCALE GENOMIC DNA]</scope>
    <source>
        <strain evidence="1 2">CBS 389.68</strain>
    </source>
</reference>
<organism evidence="1 2">
    <name type="scientific">Ascodesmis nigricans</name>
    <dbReference type="NCBI Taxonomy" id="341454"/>
    <lineage>
        <taxon>Eukaryota</taxon>
        <taxon>Fungi</taxon>
        <taxon>Dikarya</taxon>
        <taxon>Ascomycota</taxon>
        <taxon>Pezizomycotina</taxon>
        <taxon>Pezizomycetes</taxon>
        <taxon>Pezizales</taxon>
        <taxon>Ascodesmidaceae</taxon>
        <taxon>Ascodesmis</taxon>
    </lineage>
</organism>
<proteinExistence type="predicted"/>
<dbReference type="EMBL" id="ML220162">
    <property type="protein sequence ID" value="TGZ76953.1"/>
    <property type="molecule type" value="Genomic_DNA"/>
</dbReference>
<dbReference type="AlphaFoldDB" id="A0A4S2MJD5"/>
<evidence type="ECO:0000313" key="1">
    <source>
        <dbReference type="EMBL" id="TGZ76953.1"/>
    </source>
</evidence>
<gene>
    <name evidence="1" type="ORF">EX30DRAFT_388877</name>
</gene>
<name>A0A4S2MJD5_9PEZI</name>